<feature type="compositionally biased region" description="Low complexity" evidence="1">
    <location>
        <begin position="1"/>
        <end position="29"/>
    </location>
</feature>
<dbReference type="GO" id="GO:0003723">
    <property type="term" value="F:RNA binding"/>
    <property type="evidence" value="ECO:0007669"/>
    <property type="project" value="InterPro"/>
</dbReference>
<feature type="compositionally biased region" description="Low complexity" evidence="1">
    <location>
        <begin position="38"/>
        <end position="48"/>
    </location>
</feature>
<reference evidence="5" key="1">
    <citation type="submission" date="2017-02" db="UniProtKB">
        <authorList>
            <consortium name="WormBaseParasite"/>
        </authorList>
    </citation>
    <scope>IDENTIFICATION</scope>
</reference>
<dbReference type="EMBL" id="UYRS01018750">
    <property type="protein sequence ID" value="VDK39797.1"/>
    <property type="molecule type" value="Genomic_DNA"/>
</dbReference>
<dbReference type="Proteomes" id="UP000282613">
    <property type="component" value="Unassembled WGS sequence"/>
</dbReference>
<dbReference type="InterPro" id="IPR035979">
    <property type="entry name" value="RBD_domain_sf"/>
</dbReference>
<dbReference type="WBParaSite" id="TASK_0000821601-mRNA-1">
    <property type="protein sequence ID" value="TASK_0000821601-mRNA-1"/>
    <property type="gene ID" value="TASK_0000821601"/>
</dbReference>
<evidence type="ECO:0000313" key="5">
    <source>
        <dbReference type="WBParaSite" id="TASK_0000821601-mRNA-1"/>
    </source>
</evidence>
<dbReference type="OrthoDB" id="267048at2759"/>
<evidence type="ECO:0000259" key="2">
    <source>
        <dbReference type="SMART" id="SM00360"/>
    </source>
</evidence>
<evidence type="ECO:0000256" key="1">
    <source>
        <dbReference type="SAM" id="MobiDB-lite"/>
    </source>
</evidence>
<dbReference type="InterPro" id="IPR000504">
    <property type="entry name" value="RRM_dom"/>
</dbReference>
<name>A0A0R3WC14_TAEAS</name>
<keyword evidence="4" id="KW-1185">Reference proteome</keyword>
<feature type="domain" description="RRM" evidence="2">
    <location>
        <begin position="59"/>
        <end position="246"/>
    </location>
</feature>
<evidence type="ECO:0000313" key="3">
    <source>
        <dbReference type="EMBL" id="VDK39797.1"/>
    </source>
</evidence>
<reference evidence="3 4" key="2">
    <citation type="submission" date="2018-11" db="EMBL/GenBank/DDBJ databases">
        <authorList>
            <consortium name="Pathogen Informatics"/>
        </authorList>
    </citation>
    <scope>NUCLEOTIDE SEQUENCE [LARGE SCALE GENOMIC DNA]</scope>
</reference>
<protein>
    <submittedName>
        <fullName evidence="5">RRM domain-containing protein</fullName>
    </submittedName>
</protein>
<dbReference type="Pfam" id="PF00076">
    <property type="entry name" value="RRM_1"/>
    <property type="match status" value="1"/>
</dbReference>
<dbReference type="SUPFAM" id="SSF54928">
    <property type="entry name" value="RNA-binding domain, RBD"/>
    <property type="match status" value="1"/>
</dbReference>
<evidence type="ECO:0000313" key="4">
    <source>
        <dbReference type="Proteomes" id="UP000282613"/>
    </source>
</evidence>
<sequence length="247" mass="27163">MRETSHSTSSCSSRVEIYSTDSSSTTSSSNERRGGLGTTPSVSVTATPTAPVGGVNALKLFIGQIPRFMNEADIRPIFEEFGPISDILVLRDKLTGIHKVILLFQPCGHHPEAWNVAIDPEPIRKFILPACSYCPPPPHPLLHSWHYIPTVHTVHAYSIVHRIFLPQFSHACHPFIPTLDVPWQVESTCHLSLPGYNAIANVTSSSPSLSPTGCAFITFCKRDSAVRCQETLHEKKILPGVSCHCQF</sequence>
<dbReference type="AlphaFoldDB" id="A0A0R3WC14"/>
<organism evidence="5">
    <name type="scientific">Taenia asiatica</name>
    <name type="common">Asian tapeworm</name>
    <dbReference type="NCBI Taxonomy" id="60517"/>
    <lineage>
        <taxon>Eukaryota</taxon>
        <taxon>Metazoa</taxon>
        <taxon>Spiralia</taxon>
        <taxon>Lophotrochozoa</taxon>
        <taxon>Platyhelminthes</taxon>
        <taxon>Cestoda</taxon>
        <taxon>Eucestoda</taxon>
        <taxon>Cyclophyllidea</taxon>
        <taxon>Taeniidae</taxon>
        <taxon>Taenia</taxon>
    </lineage>
</organism>
<dbReference type="Gene3D" id="3.30.70.330">
    <property type="match status" value="1"/>
</dbReference>
<accession>A0A0R3WC14</accession>
<feature type="region of interest" description="Disordered" evidence="1">
    <location>
        <begin position="1"/>
        <end position="48"/>
    </location>
</feature>
<dbReference type="InterPro" id="IPR012677">
    <property type="entry name" value="Nucleotide-bd_a/b_plait_sf"/>
</dbReference>
<gene>
    <name evidence="3" type="ORF">TASK_LOCUS8217</name>
</gene>
<dbReference type="SMART" id="SM00360">
    <property type="entry name" value="RRM"/>
    <property type="match status" value="1"/>
</dbReference>
<proteinExistence type="predicted"/>